<sequence>MRYKVSPECVCSQPIHSGKSQELRDVPGQNMVHSSCV</sequence>
<reference evidence="1" key="1">
    <citation type="journal article" date="2011" name="Proc. Natl. Acad. Sci. U.S.A.">
        <title>Distant Mimivirus relative with a larger genome highlights the fundamental features of Megaviridae.</title>
        <authorList>
            <person name="Arslan D."/>
            <person name="Legendre M."/>
            <person name="Seltzer V."/>
            <person name="Abergel C."/>
            <person name="Claverie J.M."/>
        </authorList>
    </citation>
    <scope>NUCLEOTIDE SEQUENCE [LARGE SCALE GENOMIC DNA]</scope>
</reference>
<proteinExistence type="predicted"/>
<dbReference type="RefSeq" id="YP_004894106.1">
    <property type="nucleotide sequence ID" value="NC_016072.1"/>
</dbReference>
<dbReference type="EMBL" id="JN258408">
    <property type="protein sequence ID" value="AEQ33261.1"/>
    <property type="molecule type" value="Genomic_DNA"/>
</dbReference>
<gene>
    <name evidence="1" type="primary">mg55</name>
</gene>
<name>G5CQT2_9VIRU</name>
<dbReference type="GeneID" id="11257158"/>
<organism evidence="1">
    <name type="scientific">Megavirus chiliensis</name>
    <dbReference type="NCBI Taxonomy" id="1094892"/>
    <lineage>
        <taxon>Viruses</taxon>
        <taxon>Varidnaviria</taxon>
        <taxon>Bamfordvirae</taxon>
        <taxon>Nucleocytoviricota</taxon>
        <taxon>Megaviricetes</taxon>
        <taxon>Imitervirales</taxon>
        <taxon>Mimiviridae</taxon>
        <taxon>Megamimivirinae</taxon>
        <taxon>Megavirus</taxon>
        <taxon>Megavirus chilense</taxon>
    </lineage>
</organism>
<dbReference type="KEGG" id="vg:11257158"/>
<protein>
    <submittedName>
        <fullName evidence="1">Uncharacterized protein mg55</fullName>
    </submittedName>
</protein>
<evidence type="ECO:0000313" key="1">
    <source>
        <dbReference type="EMBL" id="AEQ33261.1"/>
    </source>
</evidence>
<accession>G5CQT2</accession>